<evidence type="ECO:0000313" key="1">
    <source>
        <dbReference type="EMBL" id="RIB22686.1"/>
    </source>
</evidence>
<proteinExistence type="predicted"/>
<dbReference type="EMBL" id="QKWP01000297">
    <property type="protein sequence ID" value="RIB22686.1"/>
    <property type="molecule type" value="Genomic_DNA"/>
</dbReference>
<dbReference type="AlphaFoldDB" id="A0A397VUJ2"/>
<evidence type="ECO:0000313" key="2">
    <source>
        <dbReference type="Proteomes" id="UP000266673"/>
    </source>
</evidence>
<gene>
    <name evidence="1" type="ORF">C2G38_2243155</name>
</gene>
<keyword evidence="2" id="KW-1185">Reference proteome</keyword>
<sequence>MNPRKVSNDGVGQQVFTKTFIDFGAQVDLFEKTYINFVNIPFFINKKQLSNMRLLQLSNNKVIYDDKNRKQLAIALSY</sequence>
<organism evidence="1 2">
    <name type="scientific">Gigaspora rosea</name>
    <dbReference type="NCBI Taxonomy" id="44941"/>
    <lineage>
        <taxon>Eukaryota</taxon>
        <taxon>Fungi</taxon>
        <taxon>Fungi incertae sedis</taxon>
        <taxon>Mucoromycota</taxon>
        <taxon>Glomeromycotina</taxon>
        <taxon>Glomeromycetes</taxon>
        <taxon>Diversisporales</taxon>
        <taxon>Gigasporaceae</taxon>
        <taxon>Gigaspora</taxon>
    </lineage>
</organism>
<protein>
    <submittedName>
        <fullName evidence="1">Uncharacterized protein</fullName>
    </submittedName>
</protein>
<reference evidence="1 2" key="1">
    <citation type="submission" date="2018-06" db="EMBL/GenBank/DDBJ databases">
        <title>Comparative genomics reveals the genomic features of Rhizophagus irregularis, R. cerebriforme, R. diaphanum and Gigaspora rosea, and their symbiotic lifestyle signature.</title>
        <authorList>
            <person name="Morin E."/>
            <person name="San Clemente H."/>
            <person name="Chen E.C.H."/>
            <person name="De La Providencia I."/>
            <person name="Hainaut M."/>
            <person name="Kuo A."/>
            <person name="Kohler A."/>
            <person name="Murat C."/>
            <person name="Tang N."/>
            <person name="Roy S."/>
            <person name="Loubradou J."/>
            <person name="Henrissat B."/>
            <person name="Grigoriev I.V."/>
            <person name="Corradi N."/>
            <person name="Roux C."/>
            <person name="Martin F.M."/>
        </authorList>
    </citation>
    <scope>NUCLEOTIDE SEQUENCE [LARGE SCALE GENOMIC DNA]</scope>
    <source>
        <strain evidence="1 2">DAOM 194757</strain>
    </source>
</reference>
<comment type="caution">
    <text evidence="1">The sequence shown here is derived from an EMBL/GenBank/DDBJ whole genome shotgun (WGS) entry which is preliminary data.</text>
</comment>
<dbReference type="Proteomes" id="UP000266673">
    <property type="component" value="Unassembled WGS sequence"/>
</dbReference>
<accession>A0A397VUJ2</accession>
<name>A0A397VUJ2_9GLOM</name>